<reference evidence="1" key="1">
    <citation type="submission" date="2011-10" db="EMBL/GenBank/DDBJ databases">
        <title>Provirophages and transpovirons: unique mobilome of giant viruses.</title>
        <authorList>
            <person name="Desnues C."/>
            <person name="LaScola B."/>
            <person name="Yutin N."/>
            <person name="Fournous G."/>
            <person name="Koonin E."/>
            <person name="Raoult D."/>
        </authorList>
    </citation>
    <scope>NUCLEOTIDE SEQUENCE</scope>
    <source>
        <strain evidence="1">Mv13-c7</strain>
    </source>
</reference>
<protein>
    <submittedName>
        <fullName evidence="1">Uncharacterized protein</fullName>
    </submittedName>
</protein>
<dbReference type="EMBL" id="JN885991">
    <property type="protein sequence ID" value="AEX61390.1"/>
    <property type="molecule type" value="Genomic_DNA"/>
</dbReference>
<sequence length="30" mass="3508">MKVIPLKEILVKGLKEMMVNPLKEILEKKD</sequence>
<accession>H2EAG7</accession>
<name>H2EAG7_9VIRU</name>
<evidence type="ECO:0000313" key="1">
    <source>
        <dbReference type="EMBL" id="AEX61390.1"/>
    </source>
</evidence>
<organism evidence="1">
    <name type="scientific">Megavirus courdo7</name>
    <dbReference type="NCBI Taxonomy" id="1128135"/>
    <lineage>
        <taxon>Viruses</taxon>
        <taxon>Varidnaviria</taxon>
        <taxon>Bamfordvirae</taxon>
        <taxon>Nucleocytoviricota</taxon>
        <taxon>Megaviricetes</taxon>
        <taxon>Imitervirales</taxon>
        <taxon>Mimiviridae</taxon>
        <taxon>Megamimivirinae</taxon>
        <taxon>Megavirus</taxon>
    </lineage>
</organism>
<proteinExistence type="predicted"/>
<gene>
    <name evidence="1" type="ORF">c7_R324</name>
</gene>